<gene>
    <name evidence="3" type="ORF">DN052_12875</name>
</gene>
<dbReference type="InterPro" id="IPR002372">
    <property type="entry name" value="PQQ_rpt_dom"/>
</dbReference>
<dbReference type="OMA" id="ANFVHYE"/>
<dbReference type="OrthoDB" id="5296951at2"/>
<dbReference type="Proteomes" id="UP000248886">
    <property type="component" value="Unassembled WGS sequence"/>
</dbReference>
<protein>
    <submittedName>
        <fullName evidence="3">Tetrathionate hydrolase</fullName>
    </submittedName>
</protein>
<evidence type="ECO:0000256" key="1">
    <source>
        <dbReference type="SAM" id="SignalP"/>
    </source>
</evidence>
<dbReference type="InterPro" id="IPR011047">
    <property type="entry name" value="Quinoprotein_ADH-like_sf"/>
</dbReference>
<dbReference type="EMBL" id="QKQP01000006">
    <property type="protein sequence ID" value="PZD80386.1"/>
    <property type="molecule type" value="Genomic_DNA"/>
</dbReference>
<dbReference type="SMR" id="A0A2W1K175"/>
<accession>A0A2W1K175</accession>
<dbReference type="PANTHER" id="PTHR34512:SF30">
    <property type="entry name" value="OUTER MEMBRANE PROTEIN ASSEMBLY FACTOR BAMB"/>
    <property type="match status" value="1"/>
</dbReference>
<sequence>MPSIVRNHGPHNKILLSALLLALFGWVPLASAAVAVPMDSTGPYRTVSHPENAPSGVDAGVGPSEWTHAYANPAHNAAFPVPDDAPEWIRNGVSWLFPEARAWPLANPPFGSKTYGAAEASVTQTQFYGNALGPSVVDGVVYAESDDMFAYAVNAKTGKLIWRASPVGNNLMGNPLVIGNTVYLSAGSVAFNFANVLRYAHNPSASARGLNVSFNGIYALNRSNGKLLWYFATPGETMATPAYDNNTLFIADGAGNAFGINATTGKQVWKTHVGGMDNMSSVTAYRHNIYFAMAIKPYLYCLNESNGHIVWKGTIPGASNTGIGDVSPAAADGVVVLDATTKPQANKKAMFSNVIRAFDAKTGAVLWTRNMGSGGKIPAFKGGVPMIHNNIVYVGNPVASTYQAYELKTGKLLWTWHVPTKVAAGAGRSAPTYYKGLLYITTGQYIFVVNPATGKELHQHHIGGQFGIESPVIVGGTVYLTNSWDWIMAIPLKTISHGS</sequence>
<dbReference type="GO" id="GO:0016787">
    <property type="term" value="F:hydrolase activity"/>
    <property type="evidence" value="ECO:0007669"/>
    <property type="project" value="UniProtKB-KW"/>
</dbReference>
<dbReference type="InterPro" id="IPR015943">
    <property type="entry name" value="WD40/YVTN_repeat-like_dom_sf"/>
</dbReference>
<dbReference type="RefSeq" id="WP_012535754.1">
    <property type="nucleotide sequence ID" value="NZ_AP025160.1"/>
</dbReference>
<name>A0A2W1K175_ACIFR</name>
<comment type="caution">
    <text evidence="3">The sequence shown here is derived from an EMBL/GenBank/DDBJ whole genome shotgun (WGS) entry which is preliminary data.</text>
</comment>
<feature type="domain" description="Pyrrolo-quinoline quinone repeat" evidence="2">
    <location>
        <begin position="133"/>
        <end position="277"/>
    </location>
</feature>
<dbReference type="SUPFAM" id="SSF50998">
    <property type="entry name" value="Quinoprotein alcohol dehydrogenase-like"/>
    <property type="match status" value="2"/>
</dbReference>
<dbReference type="Pfam" id="PF13360">
    <property type="entry name" value="PQQ_2"/>
    <property type="match status" value="2"/>
</dbReference>
<dbReference type="AlphaFoldDB" id="A0A2W1K175"/>
<dbReference type="PANTHER" id="PTHR34512">
    <property type="entry name" value="CELL SURFACE PROTEIN"/>
    <property type="match status" value="1"/>
</dbReference>
<keyword evidence="3" id="KW-0378">Hydrolase</keyword>
<dbReference type="GeneID" id="65279428"/>
<organism evidence="3 4">
    <name type="scientific">Acidithiobacillus ferrooxidans</name>
    <name type="common">Thiobacillus ferrooxidans</name>
    <dbReference type="NCBI Taxonomy" id="920"/>
    <lineage>
        <taxon>Bacteria</taxon>
        <taxon>Pseudomonadati</taxon>
        <taxon>Pseudomonadota</taxon>
        <taxon>Acidithiobacillia</taxon>
        <taxon>Acidithiobacillales</taxon>
        <taxon>Acidithiobacillaceae</taxon>
        <taxon>Acidithiobacillus</taxon>
    </lineage>
</organism>
<dbReference type="InterPro" id="IPR018391">
    <property type="entry name" value="PQQ_b-propeller_rpt"/>
</dbReference>
<dbReference type="Gene3D" id="2.130.10.10">
    <property type="entry name" value="YVTN repeat-like/Quinoprotein amine dehydrogenase"/>
    <property type="match status" value="2"/>
</dbReference>
<feature type="signal peptide" evidence="1">
    <location>
        <begin position="1"/>
        <end position="32"/>
    </location>
</feature>
<keyword evidence="1" id="KW-0732">Signal</keyword>
<reference evidence="3 4" key="1">
    <citation type="submission" date="2018-06" db="EMBL/GenBank/DDBJ databases">
        <title>Draft sequence of Acidithiobacillus ferrooxidans CCM 4253.</title>
        <authorList>
            <person name="Moya-Beltran A."/>
            <person name="Castro M."/>
            <person name="Covarrubias P.C."/>
            <person name="Issotta F."/>
            <person name="Janiczek O."/>
            <person name="Mandl M."/>
            <person name="Kucera J."/>
            <person name="Quatrini R."/>
        </authorList>
    </citation>
    <scope>NUCLEOTIDE SEQUENCE [LARGE SCALE GENOMIC DNA]</scope>
    <source>
        <strain evidence="3 4">CCM 4253</strain>
    </source>
</reference>
<evidence type="ECO:0000259" key="2">
    <source>
        <dbReference type="Pfam" id="PF13360"/>
    </source>
</evidence>
<feature type="domain" description="Pyrrolo-quinoline quinone repeat" evidence="2">
    <location>
        <begin position="284"/>
        <end position="494"/>
    </location>
</feature>
<proteinExistence type="predicted"/>
<evidence type="ECO:0000313" key="3">
    <source>
        <dbReference type="EMBL" id="PZD80386.1"/>
    </source>
</evidence>
<dbReference type="SMART" id="SM00564">
    <property type="entry name" value="PQQ"/>
    <property type="match status" value="6"/>
</dbReference>
<evidence type="ECO:0000313" key="4">
    <source>
        <dbReference type="Proteomes" id="UP000248886"/>
    </source>
</evidence>
<feature type="chain" id="PRO_5016030224" evidence="1">
    <location>
        <begin position="33"/>
        <end position="499"/>
    </location>
</feature>